<evidence type="ECO:0000256" key="3">
    <source>
        <dbReference type="ARBA" id="ARBA00012663"/>
    </source>
</evidence>
<evidence type="ECO:0000259" key="7">
    <source>
        <dbReference type="Pfam" id="PF00933"/>
    </source>
</evidence>
<evidence type="ECO:0000256" key="1">
    <source>
        <dbReference type="ARBA" id="ARBA00001231"/>
    </source>
</evidence>
<dbReference type="GO" id="GO:0005975">
    <property type="term" value="P:carbohydrate metabolic process"/>
    <property type="evidence" value="ECO:0007669"/>
    <property type="project" value="InterPro"/>
</dbReference>
<organism evidence="8 9">
    <name type="scientific">Candidatus Dojkabacteria bacterium</name>
    <dbReference type="NCBI Taxonomy" id="2099670"/>
    <lineage>
        <taxon>Bacteria</taxon>
        <taxon>Candidatus Dojkabacteria</taxon>
    </lineage>
</organism>
<evidence type="ECO:0000256" key="6">
    <source>
        <dbReference type="SAM" id="Coils"/>
    </source>
</evidence>
<keyword evidence="4 8" id="KW-0378">Hydrolase</keyword>
<dbReference type="InterPro" id="IPR001764">
    <property type="entry name" value="Glyco_hydro_3_N"/>
</dbReference>
<reference evidence="8 9" key="1">
    <citation type="journal article" date="2020" name="Biotechnol. Biofuels">
        <title>New insights from the biogas microbiome by comprehensive genome-resolved metagenomics of nearly 1600 species originating from multiple anaerobic digesters.</title>
        <authorList>
            <person name="Campanaro S."/>
            <person name="Treu L."/>
            <person name="Rodriguez-R L.M."/>
            <person name="Kovalovszki A."/>
            <person name="Ziels R.M."/>
            <person name="Maus I."/>
            <person name="Zhu X."/>
            <person name="Kougias P.G."/>
            <person name="Basile A."/>
            <person name="Luo G."/>
            <person name="Schluter A."/>
            <person name="Konstantinidis K.T."/>
            <person name="Angelidaki I."/>
        </authorList>
    </citation>
    <scope>NUCLEOTIDE SEQUENCE [LARGE SCALE GENOMIC DNA]</scope>
    <source>
        <strain evidence="8">AS19jrsBPTG_9</strain>
    </source>
</reference>
<keyword evidence="5" id="KW-0326">Glycosidase</keyword>
<evidence type="ECO:0000313" key="9">
    <source>
        <dbReference type="Proteomes" id="UP000564033"/>
    </source>
</evidence>
<comment type="catalytic activity">
    <reaction evidence="1">
        <text>Hydrolysis of terminal non-reducing N-acetyl-D-hexosamine residues in N-acetyl-beta-D-hexosaminides.</text>
        <dbReference type="EC" id="3.2.1.52"/>
    </reaction>
</comment>
<dbReference type="GO" id="GO:0009254">
    <property type="term" value="P:peptidoglycan turnover"/>
    <property type="evidence" value="ECO:0007669"/>
    <property type="project" value="TreeGrafter"/>
</dbReference>
<feature type="coiled-coil region" evidence="6">
    <location>
        <begin position="55"/>
        <end position="82"/>
    </location>
</feature>
<feature type="non-terminal residue" evidence="8">
    <location>
        <position position="1"/>
    </location>
</feature>
<name>A0A847VEE5_9BACT</name>
<comment type="similarity">
    <text evidence="2">Belongs to the glycosyl hydrolase 3 family.</text>
</comment>
<proteinExistence type="inferred from homology"/>
<dbReference type="Pfam" id="PF00933">
    <property type="entry name" value="Glyco_hydro_3"/>
    <property type="match status" value="1"/>
</dbReference>
<dbReference type="InterPro" id="IPR050226">
    <property type="entry name" value="NagZ_Beta-hexosaminidase"/>
</dbReference>
<dbReference type="PANTHER" id="PTHR30480:SF13">
    <property type="entry name" value="BETA-HEXOSAMINIDASE"/>
    <property type="match status" value="1"/>
</dbReference>
<dbReference type="EMBL" id="JAAZIL010000091">
    <property type="protein sequence ID" value="NLZ24802.1"/>
    <property type="molecule type" value="Genomic_DNA"/>
</dbReference>
<dbReference type="GO" id="GO:0004563">
    <property type="term" value="F:beta-N-acetylhexosaminidase activity"/>
    <property type="evidence" value="ECO:0007669"/>
    <property type="project" value="UniProtKB-EC"/>
</dbReference>
<dbReference type="Gene3D" id="3.20.20.300">
    <property type="entry name" value="Glycoside hydrolase, family 3, N-terminal domain"/>
    <property type="match status" value="1"/>
</dbReference>
<keyword evidence="6" id="KW-0175">Coiled coil</keyword>
<accession>A0A847VEE5</accession>
<sequence length="301" mass="33945">RKEVGGVLLYGHNIINNNQVKKLNKDIKKWGSNGILVAIDQEGGVVSRLKGSIALTKSQREIRDEEEAREIAKERATLLKELGINTNFAPVVEYCTDSKAFMYNRVFNGDTDKVSKLGIASILGYQDAGIISTIKHYPGHSNTHIDSHKTLPTLSISDSEWEEYIYTFKDIVKRAEVDMIMTGHILLPKIDKYPSTLSHEIIGNRLRRNLGYKGVVISDDMLMKSIEEIDTHCNIAKQALLAGNDILIYSGNLEIQNEVYECILQSVITQEIEESIIDEKVLRVLKLKIKYNLIDTTPVEN</sequence>
<dbReference type="AlphaFoldDB" id="A0A847VEE5"/>
<dbReference type="PANTHER" id="PTHR30480">
    <property type="entry name" value="BETA-HEXOSAMINIDASE-RELATED"/>
    <property type="match status" value="1"/>
</dbReference>
<evidence type="ECO:0000256" key="2">
    <source>
        <dbReference type="ARBA" id="ARBA00005336"/>
    </source>
</evidence>
<comment type="caution">
    <text evidence="8">The sequence shown here is derived from an EMBL/GenBank/DDBJ whole genome shotgun (WGS) entry which is preliminary data.</text>
</comment>
<gene>
    <name evidence="8" type="ORF">GX888_03620</name>
</gene>
<dbReference type="InterPro" id="IPR017853">
    <property type="entry name" value="GH"/>
</dbReference>
<feature type="domain" description="Glycoside hydrolase family 3 N-terminal" evidence="7">
    <location>
        <begin position="2"/>
        <end position="287"/>
    </location>
</feature>
<evidence type="ECO:0000256" key="4">
    <source>
        <dbReference type="ARBA" id="ARBA00022801"/>
    </source>
</evidence>
<evidence type="ECO:0000256" key="5">
    <source>
        <dbReference type="ARBA" id="ARBA00023295"/>
    </source>
</evidence>
<evidence type="ECO:0000313" key="8">
    <source>
        <dbReference type="EMBL" id="NLZ24802.1"/>
    </source>
</evidence>
<dbReference type="InterPro" id="IPR036962">
    <property type="entry name" value="Glyco_hydro_3_N_sf"/>
</dbReference>
<protein>
    <recommendedName>
        <fullName evidence="3">beta-N-acetylhexosaminidase</fullName>
        <ecNumber evidence="3">3.2.1.52</ecNumber>
    </recommendedName>
</protein>
<dbReference type="EC" id="3.2.1.52" evidence="3"/>
<dbReference type="Proteomes" id="UP000564033">
    <property type="component" value="Unassembled WGS sequence"/>
</dbReference>
<dbReference type="SUPFAM" id="SSF51445">
    <property type="entry name" value="(Trans)glycosidases"/>
    <property type="match status" value="1"/>
</dbReference>